<dbReference type="EMBL" id="JPRP01000001">
    <property type="protein sequence ID" value="KFE99218.1"/>
    <property type="molecule type" value="Genomic_DNA"/>
</dbReference>
<dbReference type="OrthoDB" id="1274094at2"/>
<organism evidence="2 3">
    <name type="scientific">Chryseobacterium formosense</name>
    <dbReference type="NCBI Taxonomy" id="236814"/>
    <lineage>
        <taxon>Bacteria</taxon>
        <taxon>Pseudomonadati</taxon>
        <taxon>Bacteroidota</taxon>
        <taxon>Flavobacteriia</taxon>
        <taxon>Flavobacteriales</taxon>
        <taxon>Weeksellaceae</taxon>
        <taxon>Chryseobacterium group</taxon>
        <taxon>Chryseobacterium</taxon>
    </lineage>
</organism>
<proteinExistence type="predicted"/>
<dbReference type="AlphaFoldDB" id="A0A085Z455"/>
<evidence type="ECO:0000256" key="1">
    <source>
        <dbReference type="SAM" id="SignalP"/>
    </source>
</evidence>
<dbReference type="Proteomes" id="UP000028713">
    <property type="component" value="Unassembled WGS sequence"/>
</dbReference>
<reference evidence="2 3" key="1">
    <citation type="submission" date="2014-07" db="EMBL/GenBank/DDBJ databases">
        <title>Genome of Chryseobacterium formosense LMG 24722.</title>
        <authorList>
            <person name="Pipes S.E."/>
            <person name="Stropko S.J."/>
            <person name="Newman J.D."/>
        </authorList>
    </citation>
    <scope>NUCLEOTIDE SEQUENCE [LARGE SCALE GENOMIC DNA]</scope>
    <source>
        <strain evidence="2 3">LMG 24722</strain>
    </source>
</reference>
<name>A0A085Z455_9FLAO</name>
<dbReference type="STRING" id="236814.IX39_00620"/>
<sequence>MKQRLIFLFLLICSLLIAQHFPFKNENKFDTKEYKRIRDSLITNPQKNTSQTVQENSIFYDTHDGTNIIMQYNKDGGLLQITKGSYWILYSYFDNLQLRSKKENISRHYSTGIWKEFDENGKLLKEEDMDIMHDDRPEYIDKKIKLISIREIATKLNATFQKNMFNDINFFDLRPFIDDKTGKWVYRILFTDKTKENTLLFFDYDAHNGNFITKNLITIPEGFEWH</sequence>
<comment type="caution">
    <text evidence="2">The sequence shown here is derived from an EMBL/GenBank/DDBJ whole genome shotgun (WGS) entry which is preliminary data.</text>
</comment>
<evidence type="ECO:0000313" key="2">
    <source>
        <dbReference type="EMBL" id="KFE99218.1"/>
    </source>
</evidence>
<feature type="signal peptide" evidence="1">
    <location>
        <begin position="1"/>
        <end position="20"/>
    </location>
</feature>
<keyword evidence="1" id="KW-0732">Signal</keyword>
<dbReference type="RefSeq" id="WP_034672474.1">
    <property type="nucleotide sequence ID" value="NZ_FPAP01000009.1"/>
</dbReference>
<keyword evidence="3" id="KW-1185">Reference proteome</keyword>
<accession>A0A085Z455</accession>
<gene>
    <name evidence="2" type="ORF">IX39_00620</name>
</gene>
<feature type="chain" id="PRO_5001800435" evidence="1">
    <location>
        <begin position="21"/>
        <end position="226"/>
    </location>
</feature>
<protein>
    <submittedName>
        <fullName evidence="2">Uncharacterized protein</fullName>
    </submittedName>
</protein>
<evidence type="ECO:0000313" key="3">
    <source>
        <dbReference type="Proteomes" id="UP000028713"/>
    </source>
</evidence>